<dbReference type="InterPro" id="IPR007419">
    <property type="entry name" value="BFD-like_2Fe2S-bd_dom"/>
</dbReference>
<gene>
    <name evidence="3" type="ORF">JRV97_06510</name>
</gene>
<sequence length="484" mass="53886">MYDVTIIGAGVVGCAIARELSKYNLKILQLEKSDDVSNGASKANSGIVHGGYAAKHGTLKGKLCFEGNRLYKKLNEELNFGYKKTGALVIGFDEKDEENIKKLYENGIKNGVFKNEMRIIYKDEILELEPNINKDVKVALLAEDVGITSPYEMTIALAENAVKNGVELKLENEVLDIIENIDYYTVITNKGEYKTKYIINAAGVFSDKISKMVGIDNFYIKPRKGQYIIFHKGYGKIINRVIFQTPTKKGKGILVTPTYHGNLMIGPNADEVSKKEDLSTDVETLKYIISTARKSVPNIDLRKVLTSFSGIRPTPSTGDFIIEESKERFINVAGIESPGLTSSPAIARMVLGILKSSGLKMIKKTDFDPYRPPIIIKKDLSYKEVNKMLNIDSPNQIICRCEMVSKKEIIDALNRGIHIKSIDAIKRRTRAGMGFCQGEFCGPRVRKVIAETLNIPEDEVPQRGKGSGIIPKKVNLNYFKNLGI</sequence>
<evidence type="ECO:0000259" key="1">
    <source>
        <dbReference type="Pfam" id="PF01266"/>
    </source>
</evidence>
<evidence type="ECO:0000259" key="2">
    <source>
        <dbReference type="Pfam" id="PF04324"/>
    </source>
</evidence>
<dbReference type="Proteomes" id="UP001232493">
    <property type="component" value="Chromosome"/>
</dbReference>
<dbReference type="RefSeq" id="WP_280997359.1">
    <property type="nucleotide sequence ID" value="NZ_CP069362.1"/>
</dbReference>
<dbReference type="PANTHER" id="PTHR42720">
    <property type="entry name" value="GLYCEROL-3-PHOSPHATE DEHYDROGENASE"/>
    <property type="match status" value="1"/>
</dbReference>
<name>A0ABY8PN48_9BACT</name>
<keyword evidence="4" id="KW-1185">Reference proteome</keyword>
<dbReference type="CDD" id="cd19946">
    <property type="entry name" value="GlpA-like_Fer2_BFD-like"/>
    <property type="match status" value="1"/>
</dbReference>
<feature type="domain" description="FAD dependent oxidoreductase" evidence="1">
    <location>
        <begin position="3"/>
        <end position="350"/>
    </location>
</feature>
<evidence type="ECO:0000313" key="3">
    <source>
        <dbReference type="EMBL" id="WGS64030.1"/>
    </source>
</evidence>
<dbReference type="InterPro" id="IPR036188">
    <property type="entry name" value="FAD/NAD-bd_sf"/>
</dbReference>
<dbReference type="SUPFAM" id="SSF54373">
    <property type="entry name" value="FAD-linked reductases, C-terminal domain"/>
    <property type="match status" value="1"/>
</dbReference>
<dbReference type="InterPro" id="IPR006076">
    <property type="entry name" value="FAD-dep_OxRdtase"/>
</dbReference>
<reference evidence="3 4" key="1">
    <citation type="submission" date="2021-02" db="EMBL/GenBank/DDBJ databases">
        <title>Characterization of Marinitoga sp. nov. str. BP5-C20A.</title>
        <authorList>
            <person name="Erauso G."/>
            <person name="Postec A."/>
        </authorList>
    </citation>
    <scope>NUCLEOTIDE SEQUENCE [LARGE SCALE GENOMIC DNA]</scope>
    <source>
        <strain evidence="3 4">BP5-C20A</strain>
    </source>
</reference>
<dbReference type="SUPFAM" id="SSF51905">
    <property type="entry name" value="FAD/NAD(P)-binding domain"/>
    <property type="match status" value="1"/>
</dbReference>
<dbReference type="InterPro" id="IPR052745">
    <property type="entry name" value="G3P_Oxidase/Oxidoreductase"/>
</dbReference>
<feature type="domain" description="BFD-like [2Fe-2S]-binding" evidence="2">
    <location>
        <begin position="397"/>
        <end position="451"/>
    </location>
</feature>
<dbReference type="Pfam" id="PF01266">
    <property type="entry name" value="DAO"/>
    <property type="match status" value="1"/>
</dbReference>
<dbReference type="Gene3D" id="1.10.10.1100">
    <property type="entry name" value="BFD-like [2Fe-2S]-binding domain"/>
    <property type="match status" value="1"/>
</dbReference>
<protein>
    <submittedName>
        <fullName evidence="3">FAD-dependent oxidoreductase</fullName>
    </submittedName>
</protein>
<dbReference type="PANTHER" id="PTHR42720:SF1">
    <property type="entry name" value="GLYCEROL 3-PHOSPHATE OXIDASE"/>
    <property type="match status" value="1"/>
</dbReference>
<dbReference type="EMBL" id="CP069362">
    <property type="protein sequence ID" value="WGS64030.1"/>
    <property type="molecule type" value="Genomic_DNA"/>
</dbReference>
<dbReference type="Gene3D" id="3.50.50.60">
    <property type="entry name" value="FAD/NAD(P)-binding domain"/>
    <property type="match status" value="1"/>
</dbReference>
<dbReference type="Gene3D" id="3.30.9.10">
    <property type="entry name" value="D-Amino Acid Oxidase, subunit A, domain 2"/>
    <property type="match status" value="1"/>
</dbReference>
<accession>A0ABY8PN48</accession>
<evidence type="ECO:0000313" key="4">
    <source>
        <dbReference type="Proteomes" id="UP001232493"/>
    </source>
</evidence>
<proteinExistence type="predicted"/>
<organism evidence="3 4">
    <name type="scientific">Marinitoga aeolica</name>
    <dbReference type="NCBI Taxonomy" id="2809031"/>
    <lineage>
        <taxon>Bacteria</taxon>
        <taxon>Thermotogati</taxon>
        <taxon>Thermotogota</taxon>
        <taxon>Thermotogae</taxon>
        <taxon>Petrotogales</taxon>
        <taxon>Petrotogaceae</taxon>
        <taxon>Marinitoga</taxon>
    </lineage>
</organism>
<dbReference type="InterPro" id="IPR041854">
    <property type="entry name" value="BFD-like_2Fe2S-bd_dom_sf"/>
</dbReference>
<dbReference type="Pfam" id="PF04324">
    <property type="entry name" value="Fer2_BFD"/>
    <property type="match status" value="1"/>
</dbReference>